<dbReference type="STRING" id="1420851.AU255_15455"/>
<reference evidence="1 2" key="1">
    <citation type="submission" date="2015-12" db="EMBL/GenBank/DDBJ databases">
        <authorList>
            <person name="Shamseldin A."/>
            <person name="Moawad H."/>
            <person name="Abd El-Rahim W.M."/>
            <person name="Sadowsky M.J."/>
        </authorList>
    </citation>
    <scope>NUCLEOTIDE SEQUENCE [LARGE SCALE GENOMIC DNA]</scope>
    <source>
        <strain evidence="1 2">WF1</strain>
    </source>
</reference>
<evidence type="ECO:0000313" key="1">
    <source>
        <dbReference type="EMBL" id="OQK15618.1"/>
    </source>
</evidence>
<dbReference type="EMBL" id="LPUF01000003">
    <property type="protein sequence ID" value="OQK15618.1"/>
    <property type="molecule type" value="Genomic_DNA"/>
</dbReference>
<dbReference type="AlphaFoldDB" id="A0A1V8M280"/>
<evidence type="ECO:0000313" key="2">
    <source>
        <dbReference type="Proteomes" id="UP000191980"/>
    </source>
</evidence>
<gene>
    <name evidence="1" type="ORF">AU255_15455</name>
</gene>
<name>A0A1V8M280_9GAMM</name>
<keyword evidence="2" id="KW-1185">Reference proteome</keyword>
<accession>A0A1V8M280</accession>
<organism evidence="1 2">
    <name type="scientific">Methyloprofundus sedimenti</name>
    <dbReference type="NCBI Taxonomy" id="1420851"/>
    <lineage>
        <taxon>Bacteria</taxon>
        <taxon>Pseudomonadati</taxon>
        <taxon>Pseudomonadota</taxon>
        <taxon>Gammaproteobacteria</taxon>
        <taxon>Methylococcales</taxon>
        <taxon>Methylococcaceae</taxon>
        <taxon>Methyloprofundus</taxon>
    </lineage>
</organism>
<sequence>MRLDELIDKWVTNDAWLAMTIENLFKMLPRLLNEIAELKQKDPGDAYLIFNSAFNSFVPYLNIIRAKLII</sequence>
<dbReference type="RefSeq" id="WP_080523853.1">
    <property type="nucleotide sequence ID" value="NZ_LPUF01000003.1"/>
</dbReference>
<dbReference type="Proteomes" id="UP000191980">
    <property type="component" value="Unassembled WGS sequence"/>
</dbReference>
<proteinExistence type="predicted"/>
<protein>
    <submittedName>
        <fullName evidence="1">Uncharacterized protein</fullName>
    </submittedName>
</protein>
<comment type="caution">
    <text evidence="1">The sequence shown here is derived from an EMBL/GenBank/DDBJ whole genome shotgun (WGS) entry which is preliminary data.</text>
</comment>